<proteinExistence type="predicted"/>
<dbReference type="InParanoid" id="A0A455BMG8"/>
<accession>A0A455BMG8</accession>
<evidence type="ECO:0000313" key="3">
    <source>
        <dbReference type="Proteomes" id="UP000248484"/>
    </source>
</evidence>
<evidence type="ECO:0000256" key="2">
    <source>
        <dbReference type="SAM" id="Phobius"/>
    </source>
</evidence>
<dbReference type="KEGG" id="pcad:114486919"/>
<dbReference type="Proteomes" id="UP000248484">
    <property type="component" value="Chromosome 9"/>
</dbReference>
<organism evidence="3 4">
    <name type="scientific">Physeter macrocephalus</name>
    <name type="common">Sperm whale</name>
    <name type="synonym">Physeter catodon</name>
    <dbReference type="NCBI Taxonomy" id="9755"/>
    <lineage>
        <taxon>Eukaryota</taxon>
        <taxon>Metazoa</taxon>
        <taxon>Chordata</taxon>
        <taxon>Craniata</taxon>
        <taxon>Vertebrata</taxon>
        <taxon>Euteleostomi</taxon>
        <taxon>Mammalia</taxon>
        <taxon>Eutheria</taxon>
        <taxon>Laurasiatheria</taxon>
        <taxon>Artiodactyla</taxon>
        <taxon>Whippomorpha</taxon>
        <taxon>Cetacea</taxon>
        <taxon>Odontoceti</taxon>
        <taxon>Physeteridae</taxon>
        <taxon>Physeter</taxon>
    </lineage>
</organism>
<feature type="transmembrane region" description="Helical" evidence="2">
    <location>
        <begin position="28"/>
        <end position="53"/>
    </location>
</feature>
<evidence type="ECO:0000256" key="1">
    <source>
        <dbReference type="SAM" id="MobiDB-lite"/>
    </source>
</evidence>
<keyword evidence="2" id="KW-0812">Transmembrane</keyword>
<evidence type="ECO:0000313" key="4">
    <source>
        <dbReference type="RefSeq" id="XP_028350099.1"/>
    </source>
</evidence>
<dbReference type="AlphaFoldDB" id="A0A455BMG8"/>
<feature type="region of interest" description="Disordered" evidence="1">
    <location>
        <begin position="122"/>
        <end position="142"/>
    </location>
</feature>
<reference evidence="4" key="1">
    <citation type="submission" date="2025-08" db="UniProtKB">
        <authorList>
            <consortium name="RefSeq"/>
        </authorList>
    </citation>
    <scope>IDENTIFICATION</scope>
    <source>
        <tissue evidence="4">Muscle</tissue>
    </source>
</reference>
<sequence>MPLSLQPSGDQLTSESKSQMLVLKADGIAFAGPHFFLSLSLFAFILFIPFFLISVEKEAPTHNPGTGPRPKNLPFSNALGVGNHCNRTEPDALSPVPQVSSQSANTRLHRISVGTLERQRLAQPGLTPAKEPIPRPPGQEALWISPPVATRSRRPAIPPPTAERSQPAELRALHRPPGLLSVILLHHLVPASPSVPGLRLPQETSSKGQEDGGQGNGHLSSRFPQALLLSLTFFKETELSSPQLRQGYQLQGAYGDLRKDPNKAPEASN</sequence>
<keyword evidence="3" id="KW-1185">Reference proteome</keyword>
<dbReference type="GeneID" id="114486919"/>
<gene>
    <name evidence="4" type="primary">LOC114486919</name>
</gene>
<feature type="region of interest" description="Disordered" evidence="1">
    <location>
        <begin position="250"/>
        <end position="269"/>
    </location>
</feature>
<keyword evidence="2" id="KW-1133">Transmembrane helix</keyword>
<dbReference type="RefSeq" id="XP_028350099.1">
    <property type="nucleotide sequence ID" value="XM_028494298.1"/>
</dbReference>
<name>A0A455BMG8_PHYMC</name>
<keyword evidence="2" id="KW-0472">Membrane</keyword>
<protein>
    <submittedName>
        <fullName evidence="4">Uncharacterized protein</fullName>
    </submittedName>
</protein>
<feature type="region of interest" description="Disordered" evidence="1">
    <location>
        <begin position="195"/>
        <end position="220"/>
    </location>
</feature>